<evidence type="ECO:0000313" key="2">
    <source>
        <dbReference type="EMBL" id="TCO42471.1"/>
    </source>
</evidence>
<protein>
    <submittedName>
        <fullName evidence="2">Hemerythrin HHE cation binding domain-containing protein</fullName>
    </submittedName>
</protein>
<dbReference type="RefSeq" id="WP_199237320.1">
    <property type="nucleotide sequence ID" value="NZ_SLWR01000013.1"/>
</dbReference>
<gene>
    <name evidence="2" type="ORF">EV646_11393</name>
</gene>
<comment type="caution">
    <text evidence="2">The sequence shown here is derived from an EMBL/GenBank/DDBJ whole genome shotgun (WGS) entry which is preliminary data.</text>
</comment>
<sequence length="191" mass="21473">MAIVTPGDQDDLVTVITKDHRDVELIFAELELGHGTPQHRRDLADHMTTELVRHSVAEEMYMYPAARRSLPDGDKVADHEIEEHAEVERKLKNLEGVRATDPHFDDLVARVIADVRHHVREEEEQLLPRLQEACTVEELLELGRMVVRAKDSAPTRPHPAAPHKPPANLILGPGVGMIDKLRDALTGRNRA</sequence>
<dbReference type="PANTHER" id="PTHR35585:SF1">
    <property type="entry name" value="HHE DOMAIN PROTEIN (AFU_ORTHOLOGUE AFUA_4G00730)"/>
    <property type="match status" value="1"/>
</dbReference>
<dbReference type="InterPro" id="IPR012312">
    <property type="entry name" value="Hemerythrin-like"/>
</dbReference>
<keyword evidence="3" id="KW-1185">Reference proteome</keyword>
<dbReference type="Gene3D" id="1.20.120.520">
    <property type="entry name" value="nmb1532 protein domain like"/>
    <property type="match status" value="1"/>
</dbReference>
<feature type="domain" description="Hemerythrin-like" evidence="1">
    <location>
        <begin position="12"/>
        <end position="130"/>
    </location>
</feature>
<reference evidence="2 3" key="1">
    <citation type="journal article" date="2015" name="Stand. Genomic Sci.">
        <title>Genomic Encyclopedia of Bacterial and Archaeal Type Strains, Phase III: the genomes of soil and plant-associated and newly described type strains.</title>
        <authorList>
            <person name="Whitman W.B."/>
            <person name="Woyke T."/>
            <person name="Klenk H.P."/>
            <person name="Zhou Y."/>
            <person name="Lilburn T.G."/>
            <person name="Beck B.J."/>
            <person name="De Vos P."/>
            <person name="Vandamme P."/>
            <person name="Eisen J.A."/>
            <person name="Garrity G."/>
            <person name="Hugenholtz P."/>
            <person name="Kyrpides N.C."/>
        </authorList>
    </citation>
    <scope>NUCLEOTIDE SEQUENCE [LARGE SCALE GENOMIC DNA]</scope>
    <source>
        <strain evidence="2 3">VKM Ac-2541</strain>
    </source>
</reference>
<name>A0A4R2ID13_9ACTN</name>
<evidence type="ECO:0000313" key="3">
    <source>
        <dbReference type="Proteomes" id="UP000295573"/>
    </source>
</evidence>
<dbReference type="AlphaFoldDB" id="A0A4R2ID13"/>
<dbReference type="CDD" id="cd12108">
    <property type="entry name" value="Hr-like"/>
    <property type="match status" value="1"/>
</dbReference>
<dbReference type="Pfam" id="PF01814">
    <property type="entry name" value="Hemerythrin"/>
    <property type="match status" value="1"/>
</dbReference>
<organism evidence="2 3">
    <name type="scientific">Kribbella antiqua</name>
    <dbReference type="NCBI Taxonomy" id="2512217"/>
    <lineage>
        <taxon>Bacteria</taxon>
        <taxon>Bacillati</taxon>
        <taxon>Actinomycetota</taxon>
        <taxon>Actinomycetes</taxon>
        <taxon>Propionibacteriales</taxon>
        <taxon>Kribbellaceae</taxon>
        <taxon>Kribbella</taxon>
    </lineage>
</organism>
<dbReference type="Proteomes" id="UP000295573">
    <property type="component" value="Unassembled WGS sequence"/>
</dbReference>
<evidence type="ECO:0000259" key="1">
    <source>
        <dbReference type="Pfam" id="PF01814"/>
    </source>
</evidence>
<accession>A0A4R2ID13</accession>
<dbReference type="EMBL" id="SLWR01000013">
    <property type="protein sequence ID" value="TCO42471.1"/>
    <property type="molecule type" value="Genomic_DNA"/>
</dbReference>
<proteinExistence type="predicted"/>
<dbReference type="PANTHER" id="PTHR35585">
    <property type="entry name" value="HHE DOMAIN PROTEIN (AFU_ORTHOLOGUE AFUA_4G00730)"/>
    <property type="match status" value="1"/>
</dbReference>